<keyword evidence="5 12" id="KW-0489">Methyltransferase</keyword>
<dbReference type="PIRSF" id="PIRSF006004">
    <property type="entry name" value="CHP00048"/>
    <property type="match status" value="1"/>
</dbReference>
<keyword evidence="12" id="KW-1015">Disulfide bond</keyword>
<feature type="binding site" evidence="12">
    <location>
        <position position="114"/>
    </location>
    <ligand>
        <name>[4Fe-4S] cluster</name>
        <dbReference type="ChEBI" id="CHEBI:49883"/>
        <note>4Fe-4S-S-AdoMet</note>
    </ligand>
</feature>
<comment type="similarity">
    <text evidence="12">Belongs to the radical SAM superfamily. RlmN family.</text>
</comment>
<dbReference type="InterPro" id="IPR048641">
    <property type="entry name" value="RlmN_N"/>
</dbReference>
<dbReference type="EC" id="2.1.1.192" evidence="12"/>
<dbReference type="PANTHER" id="PTHR30544:SF5">
    <property type="entry name" value="RADICAL SAM CORE DOMAIN-CONTAINING PROTEIN"/>
    <property type="match status" value="1"/>
</dbReference>
<feature type="active site" description="S-methylcysteine intermediate" evidence="12">
    <location>
        <position position="341"/>
    </location>
</feature>
<keyword evidence="10 12" id="KW-0408">Iron</keyword>
<evidence type="ECO:0000256" key="4">
    <source>
        <dbReference type="ARBA" id="ARBA00022552"/>
    </source>
</evidence>
<feature type="active site" description="Proton acceptor" evidence="12">
    <location>
        <position position="93"/>
    </location>
</feature>
<dbReference type="GO" id="GO:0002935">
    <property type="term" value="F:tRNA (adenine(37)-C2)-methyltransferase activity"/>
    <property type="evidence" value="ECO:0007669"/>
    <property type="project" value="UniProtKB-UniRule"/>
</dbReference>
<sequence>METKEDLKSLSRKELLMWFEKRGYPSFRASQLFNWIYRNGVDEFSRMNNLPLVLREELEEKSYLTKLKIVNKSKAEDGTVKYLWELKDGETIESVFIPYEGSRNSVCISSQVGCSLGCKFCATGLTGLIRNLTPGEIVDQVLQIQKEISNDKYGSPRVSNVVFMGMGEPLANMKSVLKAIEIMNDSKGLNIGKRKITVSTSGLVPQIKELADKKLQIVLAISLNAPNNALRDKLMPINRKFPLEKLLEAVRYYTEVTNRRVTFEYVLLKGTNDSPEHAFQLVNLLSDIHGHVNLIPFNPVQETEFKRPSKETVNRFKDILINNGVETTVRQERGTRIEAACGQLRRLNY</sequence>
<feature type="domain" description="Radical SAM core" evidence="13">
    <location>
        <begin position="100"/>
        <end position="336"/>
    </location>
</feature>
<dbReference type="Gene3D" id="3.20.20.70">
    <property type="entry name" value="Aldolase class I"/>
    <property type="match status" value="1"/>
</dbReference>
<keyword evidence="11 12" id="KW-0411">Iron-sulfur</keyword>
<evidence type="ECO:0000256" key="9">
    <source>
        <dbReference type="ARBA" id="ARBA00022723"/>
    </source>
</evidence>
<dbReference type="GO" id="GO:0005737">
    <property type="term" value="C:cytoplasm"/>
    <property type="evidence" value="ECO:0007669"/>
    <property type="project" value="UniProtKB-SubCell"/>
</dbReference>
<dbReference type="SFLD" id="SFLDG01062">
    <property type="entry name" value="methyltransferase_(Class_A)"/>
    <property type="match status" value="1"/>
</dbReference>
<evidence type="ECO:0000313" key="14">
    <source>
        <dbReference type="EMBL" id="ACL69750.1"/>
    </source>
</evidence>
<keyword evidence="2 12" id="KW-0004">4Fe-4S</keyword>
<feature type="binding site" evidence="12">
    <location>
        <position position="199"/>
    </location>
    <ligand>
        <name>S-adenosyl-L-methionine</name>
        <dbReference type="ChEBI" id="CHEBI:59789"/>
    </ligand>
</feature>
<keyword evidence="15" id="KW-1185">Reference proteome</keyword>
<feature type="binding site" evidence="12">
    <location>
        <position position="298"/>
    </location>
    <ligand>
        <name>S-adenosyl-L-methionine</name>
        <dbReference type="ChEBI" id="CHEBI:59789"/>
    </ligand>
</feature>
<comment type="caution">
    <text evidence="12">Lacks conserved residue(s) required for the propagation of feature annotation.</text>
</comment>
<dbReference type="InterPro" id="IPR027492">
    <property type="entry name" value="RNA_MTrfase_RlmN"/>
</dbReference>
<name>B8CWT1_HALOH</name>
<dbReference type="Pfam" id="PF21016">
    <property type="entry name" value="RlmN_N"/>
    <property type="match status" value="1"/>
</dbReference>
<keyword evidence="3 12" id="KW-0963">Cytoplasm</keyword>
<proteinExistence type="inferred from homology"/>
<dbReference type="FunFam" id="3.20.20.70:FF:000014">
    <property type="entry name" value="Probable dual-specificity RNA methyltransferase RlmN"/>
    <property type="match status" value="1"/>
</dbReference>
<comment type="catalytic activity">
    <reaction evidence="12">
        <text>adenosine(2503) in 23S rRNA + 2 reduced [2Fe-2S]-[ferredoxin] + 2 S-adenosyl-L-methionine = 2-methyladenosine(2503) in 23S rRNA + 5'-deoxyadenosine + L-methionine + 2 oxidized [2Fe-2S]-[ferredoxin] + S-adenosyl-L-homocysteine</text>
        <dbReference type="Rhea" id="RHEA:42916"/>
        <dbReference type="Rhea" id="RHEA-COMP:10000"/>
        <dbReference type="Rhea" id="RHEA-COMP:10001"/>
        <dbReference type="Rhea" id="RHEA-COMP:10152"/>
        <dbReference type="Rhea" id="RHEA-COMP:10282"/>
        <dbReference type="ChEBI" id="CHEBI:17319"/>
        <dbReference type="ChEBI" id="CHEBI:33737"/>
        <dbReference type="ChEBI" id="CHEBI:33738"/>
        <dbReference type="ChEBI" id="CHEBI:57844"/>
        <dbReference type="ChEBI" id="CHEBI:57856"/>
        <dbReference type="ChEBI" id="CHEBI:59789"/>
        <dbReference type="ChEBI" id="CHEBI:74411"/>
        <dbReference type="ChEBI" id="CHEBI:74497"/>
        <dbReference type="EC" id="2.1.1.192"/>
    </reaction>
</comment>
<dbReference type="Proteomes" id="UP000000719">
    <property type="component" value="Chromosome"/>
</dbReference>
<evidence type="ECO:0000256" key="6">
    <source>
        <dbReference type="ARBA" id="ARBA00022679"/>
    </source>
</evidence>
<evidence type="ECO:0000313" key="15">
    <source>
        <dbReference type="Proteomes" id="UP000000719"/>
    </source>
</evidence>
<comment type="catalytic activity">
    <reaction evidence="12">
        <text>adenosine(37) in tRNA + 2 reduced [2Fe-2S]-[ferredoxin] + 2 S-adenosyl-L-methionine = 2-methyladenosine(37) in tRNA + 5'-deoxyadenosine + L-methionine + 2 oxidized [2Fe-2S]-[ferredoxin] + S-adenosyl-L-homocysteine</text>
        <dbReference type="Rhea" id="RHEA:43332"/>
        <dbReference type="Rhea" id="RHEA-COMP:10000"/>
        <dbReference type="Rhea" id="RHEA-COMP:10001"/>
        <dbReference type="Rhea" id="RHEA-COMP:10162"/>
        <dbReference type="Rhea" id="RHEA-COMP:10485"/>
        <dbReference type="ChEBI" id="CHEBI:17319"/>
        <dbReference type="ChEBI" id="CHEBI:33737"/>
        <dbReference type="ChEBI" id="CHEBI:33738"/>
        <dbReference type="ChEBI" id="CHEBI:57844"/>
        <dbReference type="ChEBI" id="CHEBI:57856"/>
        <dbReference type="ChEBI" id="CHEBI:59789"/>
        <dbReference type="ChEBI" id="CHEBI:74411"/>
        <dbReference type="ChEBI" id="CHEBI:74497"/>
        <dbReference type="EC" id="2.1.1.192"/>
    </reaction>
</comment>
<evidence type="ECO:0000256" key="10">
    <source>
        <dbReference type="ARBA" id="ARBA00023004"/>
    </source>
</evidence>
<dbReference type="NCBIfam" id="TIGR00048">
    <property type="entry name" value="rRNA_mod_RlmN"/>
    <property type="match status" value="1"/>
</dbReference>
<evidence type="ECO:0000256" key="8">
    <source>
        <dbReference type="ARBA" id="ARBA00022694"/>
    </source>
</evidence>
<evidence type="ECO:0000256" key="5">
    <source>
        <dbReference type="ARBA" id="ARBA00022603"/>
    </source>
</evidence>
<dbReference type="RefSeq" id="WP_012635935.1">
    <property type="nucleotide sequence ID" value="NC_011899.1"/>
</dbReference>
<keyword evidence="7 12" id="KW-0949">S-adenosyl-L-methionine</keyword>
<comment type="miscellaneous">
    <text evidence="12">Reaction proceeds by a ping-pong mechanism involving intermediate methylation of a conserved cysteine residue.</text>
</comment>
<keyword evidence="4 12" id="KW-0698">rRNA processing</keyword>
<feature type="binding site" evidence="12">
    <location>
        <begin position="222"/>
        <end position="224"/>
    </location>
    <ligand>
        <name>S-adenosyl-L-methionine</name>
        <dbReference type="ChEBI" id="CHEBI:59789"/>
    </ligand>
</feature>
<dbReference type="InterPro" id="IPR058240">
    <property type="entry name" value="rSAM_sf"/>
</dbReference>
<dbReference type="GO" id="GO:0051539">
    <property type="term" value="F:4 iron, 4 sulfur cluster binding"/>
    <property type="evidence" value="ECO:0007669"/>
    <property type="project" value="UniProtKB-UniRule"/>
</dbReference>
<dbReference type="GO" id="GO:0070040">
    <property type="term" value="F:rRNA (adenine(2503)-C2-)-methyltransferase activity"/>
    <property type="evidence" value="ECO:0007669"/>
    <property type="project" value="UniProtKB-UniRule"/>
</dbReference>
<dbReference type="Gene3D" id="1.10.150.530">
    <property type="match status" value="1"/>
</dbReference>
<feature type="binding site" evidence="12">
    <location>
        <begin position="167"/>
        <end position="168"/>
    </location>
    <ligand>
        <name>S-adenosyl-L-methionine</name>
        <dbReference type="ChEBI" id="CHEBI:59789"/>
    </ligand>
</feature>
<comment type="cofactor">
    <cofactor evidence="12">
        <name>[4Fe-4S] cluster</name>
        <dbReference type="ChEBI" id="CHEBI:49883"/>
    </cofactor>
    <text evidence="12">Binds 1 [4Fe-4S] cluster. The cluster is coordinated with 3 cysteines and an exchangeable S-adenosyl-L-methionine.</text>
</comment>
<feature type="binding site" evidence="12">
    <location>
        <position position="121"/>
    </location>
    <ligand>
        <name>[4Fe-4S] cluster</name>
        <dbReference type="ChEBI" id="CHEBI:49883"/>
        <note>4Fe-4S-S-AdoMet</note>
    </ligand>
</feature>
<dbReference type="GO" id="GO:0046872">
    <property type="term" value="F:metal ion binding"/>
    <property type="evidence" value="ECO:0007669"/>
    <property type="project" value="UniProtKB-KW"/>
</dbReference>
<dbReference type="PANTHER" id="PTHR30544">
    <property type="entry name" value="23S RRNA METHYLTRANSFERASE"/>
    <property type="match status" value="1"/>
</dbReference>
<dbReference type="CDD" id="cd01335">
    <property type="entry name" value="Radical_SAM"/>
    <property type="match status" value="1"/>
</dbReference>
<dbReference type="SFLD" id="SFLDF00275">
    <property type="entry name" value="adenosine_C2_methyltransferase"/>
    <property type="match status" value="1"/>
</dbReference>
<dbReference type="SFLD" id="SFLDS00029">
    <property type="entry name" value="Radical_SAM"/>
    <property type="match status" value="1"/>
</dbReference>
<dbReference type="PROSITE" id="PS51918">
    <property type="entry name" value="RADICAL_SAM"/>
    <property type="match status" value="1"/>
</dbReference>
<dbReference type="GO" id="GO:0000049">
    <property type="term" value="F:tRNA binding"/>
    <property type="evidence" value="ECO:0007669"/>
    <property type="project" value="UniProtKB-UniRule"/>
</dbReference>
<dbReference type="KEGG" id="hor:Hore_09940"/>
<dbReference type="InterPro" id="IPR007197">
    <property type="entry name" value="rSAM"/>
</dbReference>
<dbReference type="HAMAP" id="MF_01849">
    <property type="entry name" value="RNA_methyltr_RlmN"/>
    <property type="match status" value="1"/>
</dbReference>
<dbReference type="EMBL" id="CP001098">
    <property type="protein sequence ID" value="ACL69750.1"/>
    <property type="molecule type" value="Genomic_DNA"/>
</dbReference>
<keyword evidence="8 12" id="KW-0819">tRNA processing</keyword>
<dbReference type="AlphaFoldDB" id="B8CWT1"/>
<evidence type="ECO:0000256" key="3">
    <source>
        <dbReference type="ARBA" id="ARBA00022490"/>
    </source>
</evidence>
<gene>
    <name evidence="12" type="primary">rlmN</name>
    <name evidence="14" type="ordered locus">Hore_09940</name>
</gene>
<dbReference type="OrthoDB" id="9793973at2"/>
<feature type="binding site" evidence="12">
    <location>
        <position position="118"/>
    </location>
    <ligand>
        <name>[4Fe-4S] cluster</name>
        <dbReference type="ChEBI" id="CHEBI:49883"/>
        <note>4Fe-4S-S-AdoMet</note>
    </ligand>
</feature>
<evidence type="ECO:0000256" key="2">
    <source>
        <dbReference type="ARBA" id="ARBA00022485"/>
    </source>
</evidence>
<dbReference type="STRING" id="373903.Hore_09940"/>
<evidence type="ECO:0000256" key="12">
    <source>
        <dbReference type="HAMAP-Rule" id="MF_01849"/>
    </source>
</evidence>
<evidence type="ECO:0000256" key="7">
    <source>
        <dbReference type="ARBA" id="ARBA00022691"/>
    </source>
</evidence>
<organism evidence="14 15">
    <name type="scientific">Halothermothrix orenii (strain H 168 / OCM 544 / DSM 9562)</name>
    <dbReference type="NCBI Taxonomy" id="373903"/>
    <lineage>
        <taxon>Bacteria</taxon>
        <taxon>Bacillati</taxon>
        <taxon>Bacillota</taxon>
        <taxon>Clostridia</taxon>
        <taxon>Halanaerobiales</taxon>
        <taxon>Halothermotrichaceae</taxon>
        <taxon>Halothermothrix</taxon>
    </lineage>
</organism>
<reference evidence="14 15" key="1">
    <citation type="journal article" date="2009" name="PLoS ONE">
        <title>Genome analysis of the anaerobic thermohalophilic bacterium Halothermothrix orenii.</title>
        <authorList>
            <person name="Mavromatis K."/>
            <person name="Ivanova N."/>
            <person name="Anderson I."/>
            <person name="Lykidis A."/>
            <person name="Hooper S.D."/>
            <person name="Sun H."/>
            <person name="Kunin V."/>
            <person name="Lapidus A."/>
            <person name="Hugenholtz P."/>
            <person name="Patel B."/>
            <person name="Kyrpides N.C."/>
        </authorList>
    </citation>
    <scope>NUCLEOTIDE SEQUENCE [LARGE SCALE GENOMIC DNA]</scope>
    <source>
        <strain evidence="15">H 168 / OCM 544 / DSM 9562</strain>
    </source>
</reference>
<evidence type="ECO:0000259" key="13">
    <source>
        <dbReference type="PROSITE" id="PS51918"/>
    </source>
</evidence>
<evidence type="ECO:0000256" key="1">
    <source>
        <dbReference type="ARBA" id="ARBA00004496"/>
    </source>
</evidence>
<dbReference type="GO" id="GO:0030488">
    <property type="term" value="P:tRNA methylation"/>
    <property type="evidence" value="ECO:0007669"/>
    <property type="project" value="UniProtKB-UniRule"/>
</dbReference>
<dbReference type="InterPro" id="IPR013785">
    <property type="entry name" value="Aldolase_TIM"/>
</dbReference>
<keyword evidence="9 12" id="KW-0479">Metal-binding</keyword>
<accession>B8CWT1</accession>
<dbReference type="Pfam" id="PF04055">
    <property type="entry name" value="Radical_SAM"/>
    <property type="match status" value="1"/>
</dbReference>
<dbReference type="InterPro" id="IPR004383">
    <property type="entry name" value="rRNA_lsu_MTrfase_RlmN/Cfr"/>
</dbReference>
<dbReference type="HOGENOM" id="CLU_029101_2_0_9"/>
<evidence type="ECO:0000256" key="11">
    <source>
        <dbReference type="ARBA" id="ARBA00023014"/>
    </source>
</evidence>
<dbReference type="GO" id="GO:0019843">
    <property type="term" value="F:rRNA binding"/>
    <property type="evidence" value="ECO:0007669"/>
    <property type="project" value="UniProtKB-UniRule"/>
</dbReference>
<dbReference type="InterPro" id="IPR040072">
    <property type="entry name" value="Methyltransferase_A"/>
</dbReference>
<comment type="function">
    <text evidence="12">Specifically methylates position 2 of adenine 2503 in 23S rRNA and position 2 of adenine 37 in tRNAs.</text>
</comment>
<dbReference type="GO" id="GO:0070475">
    <property type="term" value="P:rRNA base methylation"/>
    <property type="evidence" value="ECO:0007669"/>
    <property type="project" value="UniProtKB-UniRule"/>
</dbReference>
<comment type="subcellular location">
    <subcellularLocation>
        <location evidence="1 12">Cytoplasm</location>
    </subcellularLocation>
</comment>
<protein>
    <recommendedName>
        <fullName evidence="12">Probable dual-specificity RNA methyltransferase RlmN</fullName>
        <ecNumber evidence="12">2.1.1.192</ecNumber>
    </recommendedName>
    <alternativeName>
        <fullName evidence="12">23S rRNA (adenine(2503)-C(2))-methyltransferase</fullName>
    </alternativeName>
    <alternativeName>
        <fullName evidence="12">23S rRNA m2A2503 methyltransferase</fullName>
    </alternativeName>
    <alternativeName>
        <fullName evidence="12">Ribosomal RNA large subunit methyltransferase N</fullName>
    </alternativeName>
    <alternativeName>
        <fullName evidence="12">tRNA (adenine(37)-C(2))-methyltransferase</fullName>
    </alternativeName>
    <alternativeName>
        <fullName evidence="12">tRNA m2A37 methyltransferase</fullName>
    </alternativeName>
</protein>
<keyword evidence="6 12" id="KW-0808">Transferase</keyword>
<dbReference type="SUPFAM" id="SSF102114">
    <property type="entry name" value="Radical SAM enzymes"/>
    <property type="match status" value="1"/>
</dbReference>
<dbReference type="eggNOG" id="COG0820">
    <property type="taxonomic scope" value="Bacteria"/>
</dbReference>